<dbReference type="RefSeq" id="WP_074447802.1">
    <property type="nucleotide sequence ID" value="NZ_FMAE01000004.1"/>
</dbReference>
<gene>
    <name evidence="2" type="ORF">GA0061099_100492</name>
</gene>
<dbReference type="Proteomes" id="UP000183174">
    <property type="component" value="Unassembled WGS sequence"/>
</dbReference>
<dbReference type="SUPFAM" id="SSF52096">
    <property type="entry name" value="ClpP/crotonase"/>
    <property type="match status" value="1"/>
</dbReference>
<dbReference type="InterPro" id="IPR001753">
    <property type="entry name" value="Enoyl-CoA_hydra/iso"/>
</dbReference>
<dbReference type="AlphaFoldDB" id="A0A1C3VK13"/>
<protein>
    <submittedName>
        <fullName evidence="2">Enoyl-CoA hydratase/carnithine racemase</fullName>
    </submittedName>
</protein>
<evidence type="ECO:0000313" key="2">
    <source>
        <dbReference type="EMBL" id="SCB27927.1"/>
    </source>
</evidence>
<dbReference type="InterPro" id="IPR014748">
    <property type="entry name" value="Enoyl-CoA_hydra_C"/>
</dbReference>
<organism evidence="2 3">
    <name type="scientific">Bradyrhizobium yuanmingense</name>
    <dbReference type="NCBI Taxonomy" id="108015"/>
    <lineage>
        <taxon>Bacteria</taxon>
        <taxon>Pseudomonadati</taxon>
        <taxon>Pseudomonadota</taxon>
        <taxon>Alphaproteobacteria</taxon>
        <taxon>Hyphomicrobiales</taxon>
        <taxon>Nitrobacteraceae</taxon>
        <taxon>Bradyrhizobium</taxon>
    </lineage>
</organism>
<dbReference type="PANTHER" id="PTHR43802:SF1">
    <property type="entry name" value="IP11341P-RELATED"/>
    <property type="match status" value="1"/>
</dbReference>
<dbReference type="CDD" id="cd06558">
    <property type="entry name" value="crotonase-like"/>
    <property type="match status" value="1"/>
</dbReference>
<dbReference type="Gene3D" id="3.90.226.10">
    <property type="entry name" value="2-enoyl-CoA Hydratase, Chain A, domain 1"/>
    <property type="match status" value="1"/>
</dbReference>
<comment type="similarity">
    <text evidence="1">Belongs to the enoyl-CoA hydratase/isomerase family.</text>
</comment>
<dbReference type="Gene3D" id="1.10.12.10">
    <property type="entry name" value="Lyase 2-enoyl-coa Hydratase, Chain A, domain 2"/>
    <property type="match status" value="1"/>
</dbReference>
<sequence>MSDKVEAVGRVYHETHGHVLKIVIDNAAKKNSFSPEMMAELSDAMTLLDGDENLWVGVLCANGSDFTAGLDMPKFFGPKATVKPRKEGNIDPFGLANRCRKPIVTAVQGICFTVGIEISLAGDIVVAAEDTRFCQMESKRGIAPLGGAHFRYLTRAGWGDAMYHLFLCDEFNAQRAYKIGLVQEVVPAGKQVERAMELAQLIAKNAPIGIQITKEAGRKFIEAGEKAAVDIIPQIRDRVMNSEDMKEGIQSFVERRAAVFKGR</sequence>
<proteinExistence type="inferred from homology"/>
<reference evidence="2 3" key="1">
    <citation type="submission" date="2016-08" db="EMBL/GenBank/DDBJ databases">
        <authorList>
            <person name="Seilhamer J.J."/>
        </authorList>
    </citation>
    <scope>NUCLEOTIDE SEQUENCE [LARGE SCALE GENOMIC DNA]</scope>
    <source>
        <strain evidence="2 3">CCBAU 10071</strain>
    </source>
</reference>
<dbReference type="Pfam" id="PF00378">
    <property type="entry name" value="ECH_1"/>
    <property type="match status" value="1"/>
</dbReference>
<dbReference type="EMBL" id="FMAE01000004">
    <property type="protein sequence ID" value="SCB27927.1"/>
    <property type="molecule type" value="Genomic_DNA"/>
</dbReference>
<accession>A0A1C3VK13</accession>
<evidence type="ECO:0000313" key="3">
    <source>
        <dbReference type="Proteomes" id="UP000183174"/>
    </source>
</evidence>
<dbReference type="InterPro" id="IPR029045">
    <property type="entry name" value="ClpP/crotonase-like_dom_sf"/>
</dbReference>
<dbReference type="GO" id="GO:0003824">
    <property type="term" value="F:catalytic activity"/>
    <property type="evidence" value="ECO:0007669"/>
    <property type="project" value="UniProtKB-ARBA"/>
</dbReference>
<name>A0A1C3VK13_9BRAD</name>
<dbReference type="PANTHER" id="PTHR43802">
    <property type="entry name" value="ENOYL-COA HYDRATASE"/>
    <property type="match status" value="1"/>
</dbReference>
<evidence type="ECO:0000256" key="1">
    <source>
        <dbReference type="ARBA" id="ARBA00005254"/>
    </source>
</evidence>
<dbReference type="NCBIfam" id="NF005126">
    <property type="entry name" value="PRK06563.1"/>
    <property type="match status" value="1"/>
</dbReference>